<comment type="caution">
    <text evidence="8">The sequence shown here is derived from an EMBL/GenBank/DDBJ whole genome shotgun (WGS) entry which is preliminary data.</text>
</comment>
<protein>
    <recommendedName>
        <fullName evidence="7">Protein-L-isoaspartate O-methyltransferase</fullName>
        <ecNumber evidence="7">2.1.1.77</ecNumber>
    </recommendedName>
    <alternativeName>
        <fullName evidence="7">L-isoaspartyl protein carboxyl methyltransferase</fullName>
    </alternativeName>
    <alternativeName>
        <fullName evidence="7">Protein L-isoaspartyl methyltransferase</fullName>
    </alternativeName>
    <alternativeName>
        <fullName evidence="7">Protein-beta-aspartate methyltransferase</fullName>
        <shortName evidence="7">PIMT</shortName>
    </alternativeName>
</protein>
<keyword evidence="9" id="KW-1185">Reference proteome</keyword>
<dbReference type="EC" id="2.1.1.77" evidence="7"/>
<comment type="subcellular location">
    <subcellularLocation>
        <location evidence="1 7">Cytoplasm</location>
    </subcellularLocation>
</comment>
<evidence type="ECO:0000256" key="5">
    <source>
        <dbReference type="ARBA" id="ARBA00022679"/>
    </source>
</evidence>
<comment type="function">
    <text evidence="7">Catalyzes the methyl esterification of L-isoaspartyl residues in peptides and proteins that result from spontaneous decomposition of normal L-aspartyl and L-asparaginyl residues. It plays a role in the repair and/or degradation of damaged proteins.</text>
</comment>
<dbReference type="Pfam" id="PF01135">
    <property type="entry name" value="PCMT"/>
    <property type="match status" value="1"/>
</dbReference>
<evidence type="ECO:0000256" key="6">
    <source>
        <dbReference type="ARBA" id="ARBA00022691"/>
    </source>
</evidence>
<dbReference type="Proteomes" id="UP001165089">
    <property type="component" value="Unassembled WGS sequence"/>
</dbReference>
<dbReference type="PANTHER" id="PTHR11579">
    <property type="entry name" value="PROTEIN-L-ISOASPARTATE O-METHYLTRANSFERASE"/>
    <property type="match status" value="1"/>
</dbReference>
<dbReference type="EMBL" id="BSDD01000005">
    <property type="protein sequence ID" value="GLH70923.1"/>
    <property type="molecule type" value="Genomic_DNA"/>
</dbReference>
<dbReference type="CDD" id="cd02440">
    <property type="entry name" value="AdoMet_MTases"/>
    <property type="match status" value="1"/>
</dbReference>
<gene>
    <name evidence="8" type="primary">pcm_2</name>
    <name evidence="7" type="synonym">pcm</name>
    <name evidence="8" type="ORF">GETHPA_24560</name>
</gene>
<dbReference type="InterPro" id="IPR029063">
    <property type="entry name" value="SAM-dependent_MTases_sf"/>
</dbReference>
<comment type="similarity">
    <text evidence="2 7">Belongs to the methyltransferase superfamily. L-isoaspartyl/D-aspartyl protein methyltransferase family.</text>
</comment>
<proteinExistence type="inferred from homology"/>
<dbReference type="PANTHER" id="PTHR11579:SF0">
    <property type="entry name" value="PROTEIN-L-ISOASPARTATE(D-ASPARTATE) O-METHYLTRANSFERASE"/>
    <property type="match status" value="1"/>
</dbReference>
<dbReference type="HAMAP" id="MF_00090">
    <property type="entry name" value="PIMT"/>
    <property type="match status" value="1"/>
</dbReference>
<keyword evidence="5 7" id="KW-0808">Transferase</keyword>
<organism evidence="8 9">
    <name type="scientific">Geothrix rubra</name>
    <dbReference type="NCBI Taxonomy" id="2927977"/>
    <lineage>
        <taxon>Bacteria</taxon>
        <taxon>Pseudomonadati</taxon>
        <taxon>Acidobacteriota</taxon>
        <taxon>Holophagae</taxon>
        <taxon>Holophagales</taxon>
        <taxon>Holophagaceae</taxon>
        <taxon>Geothrix</taxon>
    </lineage>
</organism>
<comment type="catalytic activity">
    <reaction evidence="7">
        <text>[protein]-L-isoaspartate + S-adenosyl-L-methionine = [protein]-L-isoaspartate alpha-methyl ester + S-adenosyl-L-homocysteine</text>
        <dbReference type="Rhea" id="RHEA:12705"/>
        <dbReference type="Rhea" id="RHEA-COMP:12143"/>
        <dbReference type="Rhea" id="RHEA-COMP:12144"/>
        <dbReference type="ChEBI" id="CHEBI:57856"/>
        <dbReference type="ChEBI" id="CHEBI:59789"/>
        <dbReference type="ChEBI" id="CHEBI:90596"/>
        <dbReference type="ChEBI" id="CHEBI:90598"/>
        <dbReference type="EC" id="2.1.1.77"/>
    </reaction>
</comment>
<dbReference type="NCBIfam" id="NF001453">
    <property type="entry name" value="PRK00312.1"/>
    <property type="match status" value="1"/>
</dbReference>
<evidence type="ECO:0000313" key="9">
    <source>
        <dbReference type="Proteomes" id="UP001165089"/>
    </source>
</evidence>
<keyword evidence="6 7" id="KW-0949">S-adenosyl-L-methionine</keyword>
<evidence type="ECO:0000256" key="7">
    <source>
        <dbReference type="HAMAP-Rule" id="MF_00090"/>
    </source>
</evidence>
<dbReference type="NCBIfam" id="TIGR00080">
    <property type="entry name" value="pimt"/>
    <property type="match status" value="1"/>
</dbReference>
<sequence length="204" mass="22038">MVRDQLVARGLRDPRVLAAMGRVPRHAFVPEAQRSLAYEDTPLPIGYGQTISQPFIVALMTLAVDPRPGDRVLEIGTGSGYQAAVLSGLVAEVYSVEIVEPLARRAEADLRRLGYANVRVRAGDGHLGWPEAAPFDAILVTCAPDQVPRPLVDQLKVGGRMIIPVGPAWGAQDLILLRRTPAGLERQSILPVRFVPMVKGTGKP</sequence>
<dbReference type="PROSITE" id="PS01279">
    <property type="entry name" value="PCMT"/>
    <property type="match status" value="1"/>
</dbReference>
<evidence type="ECO:0000313" key="8">
    <source>
        <dbReference type="EMBL" id="GLH70923.1"/>
    </source>
</evidence>
<accession>A0ABQ5Q8G6</accession>
<dbReference type="InterPro" id="IPR000682">
    <property type="entry name" value="PCMT"/>
</dbReference>
<feature type="active site" evidence="7">
    <location>
        <position position="52"/>
    </location>
</feature>
<dbReference type="SUPFAM" id="SSF53335">
    <property type="entry name" value="S-adenosyl-L-methionine-dependent methyltransferases"/>
    <property type="match status" value="1"/>
</dbReference>
<reference evidence="8 9" key="1">
    <citation type="journal article" date="2023" name="Antonie Van Leeuwenhoek">
        <title>Mesoterricola silvestris gen. nov., sp. nov., Mesoterricola sediminis sp. nov., Geothrix oryzae sp. nov., Geothrix edaphica sp. nov., Geothrix rubra sp. nov., and Geothrix limicola sp. nov., six novel members of Acidobacteriota isolated from soils.</title>
        <authorList>
            <person name="Itoh H."/>
            <person name="Sugisawa Y."/>
            <person name="Mise K."/>
            <person name="Xu Z."/>
            <person name="Kuniyasu M."/>
            <person name="Ushijima N."/>
            <person name="Kawano K."/>
            <person name="Kobayashi E."/>
            <person name="Shiratori Y."/>
            <person name="Masuda Y."/>
            <person name="Senoo K."/>
        </authorList>
    </citation>
    <scope>NUCLEOTIDE SEQUENCE [LARGE SCALE GENOMIC DNA]</scope>
    <source>
        <strain evidence="8 9">Red803</strain>
    </source>
</reference>
<keyword evidence="4 7" id="KW-0489">Methyltransferase</keyword>
<evidence type="ECO:0000256" key="1">
    <source>
        <dbReference type="ARBA" id="ARBA00004496"/>
    </source>
</evidence>
<evidence type="ECO:0000256" key="3">
    <source>
        <dbReference type="ARBA" id="ARBA00022490"/>
    </source>
</evidence>
<name>A0ABQ5Q8G6_9BACT</name>
<dbReference type="Gene3D" id="3.40.50.150">
    <property type="entry name" value="Vaccinia Virus protein VP39"/>
    <property type="match status" value="1"/>
</dbReference>
<keyword evidence="3 7" id="KW-0963">Cytoplasm</keyword>
<evidence type="ECO:0000256" key="2">
    <source>
        <dbReference type="ARBA" id="ARBA00005369"/>
    </source>
</evidence>
<evidence type="ECO:0000256" key="4">
    <source>
        <dbReference type="ARBA" id="ARBA00022603"/>
    </source>
</evidence>